<feature type="compositionally biased region" description="Basic and acidic residues" evidence="6">
    <location>
        <begin position="14"/>
        <end position="26"/>
    </location>
</feature>
<dbReference type="VEuPathDB" id="FungiDB:PV10_02769"/>
<dbReference type="AlphaFoldDB" id="A0A438NCR8"/>
<feature type="transmembrane region" description="Helical" evidence="7">
    <location>
        <begin position="267"/>
        <end position="288"/>
    </location>
</feature>
<evidence type="ECO:0000256" key="3">
    <source>
        <dbReference type="ARBA" id="ARBA00022692"/>
    </source>
</evidence>
<keyword evidence="2" id="KW-0813">Transport</keyword>
<dbReference type="OrthoDB" id="78296at2759"/>
<evidence type="ECO:0000256" key="4">
    <source>
        <dbReference type="ARBA" id="ARBA00022989"/>
    </source>
</evidence>
<dbReference type="InterPro" id="IPR036837">
    <property type="entry name" value="Cation_efflux_CTD_sf"/>
</dbReference>
<evidence type="ECO:0000256" key="1">
    <source>
        <dbReference type="ARBA" id="ARBA00004141"/>
    </source>
</evidence>
<dbReference type="InterPro" id="IPR027469">
    <property type="entry name" value="Cation_efflux_TMD_sf"/>
</dbReference>
<protein>
    <recommendedName>
        <fullName evidence="8">Cation efflux protein transmembrane domain-containing protein</fullName>
    </recommendedName>
</protein>
<dbReference type="EMBL" id="NAJM01000008">
    <property type="protein sequence ID" value="RVX73420.1"/>
    <property type="molecule type" value="Genomic_DNA"/>
</dbReference>
<keyword evidence="5 7" id="KW-0472">Membrane</keyword>
<evidence type="ECO:0000259" key="8">
    <source>
        <dbReference type="Pfam" id="PF01545"/>
    </source>
</evidence>
<proteinExistence type="predicted"/>
<feature type="transmembrane region" description="Helical" evidence="7">
    <location>
        <begin position="157"/>
        <end position="178"/>
    </location>
</feature>
<dbReference type="Proteomes" id="UP000288859">
    <property type="component" value="Unassembled WGS sequence"/>
</dbReference>
<dbReference type="Gene3D" id="3.30.70.1350">
    <property type="entry name" value="Cation efflux protein, cytoplasmic domain"/>
    <property type="match status" value="1"/>
</dbReference>
<keyword evidence="4 7" id="KW-1133">Transmembrane helix</keyword>
<evidence type="ECO:0000256" key="2">
    <source>
        <dbReference type="ARBA" id="ARBA00022448"/>
    </source>
</evidence>
<dbReference type="GO" id="GO:0098771">
    <property type="term" value="P:inorganic ion homeostasis"/>
    <property type="evidence" value="ECO:0007669"/>
    <property type="project" value="UniProtKB-ARBA"/>
</dbReference>
<accession>A0A438NCR8</accession>
<evidence type="ECO:0000256" key="5">
    <source>
        <dbReference type="ARBA" id="ARBA00023136"/>
    </source>
</evidence>
<dbReference type="Pfam" id="PF01545">
    <property type="entry name" value="Cation_efflux"/>
    <property type="match status" value="1"/>
</dbReference>
<comment type="subcellular location">
    <subcellularLocation>
        <location evidence="1">Membrane</location>
        <topology evidence="1">Multi-pass membrane protein</topology>
    </subcellularLocation>
</comment>
<dbReference type="InterPro" id="IPR058533">
    <property type="entry name" value="Cation_efflux_TM"/>
</dbReference>
<dbReference type="PANTHER" id="PTHR43840">
    <property type="entry name" value="MITOCHONDRIAL METAL TRANSPORTER 1-RELATED"/>
    <property type="match status" value="1"/>
</dbReference>
<dbReference type="InterPro" id="IPR050291">
    <property type="entry name" value="CDF_Transporter"/>
</dbReference>
<feature type="transmembrane region" description="Helical" evidence="7">
    <location>
        <begin position="227"/>
        <end position="247"/>
    </location>
</feature>
<reference evidence="9 10" key="1">
    <citation type="submission" date="2017-03" db="EMBL/GenBank/DDBJ databases">
        <title>Genomes of endolithic fungi from Antarctica.</title>
        <authorList>
            <person name="Coleine C."/>
            <person name="Masonjones S."/>
            <person name="Stajich J.E."/>
        </authorList>
    </citation>
    <scope>NUCLEOTIDE SEQUENCE [LARGE SCALE GENOMIC DNA]</scope>
    <source>
        <strain evidence="9 10">CCFEE 6314</strain>
    </source>
</reference>
<feature type="region of interest" description="Disordered" evidence="6">
    <location>
        <begin position="1"/>
        <end position="30"/>
    </location>
</feature>
<dbReference type="GO" id="GO:0016020">
    <property type="term" value="C:membrane"/>
    <property type="evidence" value="ECO:0007669"/>
    <property type="project" value="UniProtKB-SubCell"/>
</dbReference>
<dbReference type="FunFam" id="1.20.1510.10:FF:000005">
    <property type="entry name" value="Putative Cation diffusion facilitator 1"/>
    <property type="match status" value="1"/>
</dbReference>
<evidence type="ECO:0000313" key="9">
    <source>
        <dbReference type="EMBL" id="RVX73420.1"/>
    </source>
</evidence>
<feature type="domain" description="Cation efflux protein transmembrane" evidence="8">
    <location>
        <begin position="161"/>
        <end position="354"/>
    </location>
</feature>
<comment type="caution">
    <text evidence="9">The sequence shown here is derived from an EMBL/GenBank/DDBJ whole genome shotgun (WGS) entry which is preliminary data.</text>
</comment>
<gene>
    <name evidence="9" type="ORF">B0A52_03062</name>
</gene>
<dbReference type="GO" id="GO:0008324">
    <property type="term" value="F:monoatomic cation transmembrane transporter activity"/>
    <property type="evidence" value="ECO:0007669"/>
    <property type="project" value="InterPro"/>
</dbReference>
<dbReference type="PANTHER" id="PTHR43840:SF11">
    <property type="entry name" value="CATION DIFFUSION FACILITATOR 10"/>
    <property type="match status" value="1"/>
</dbReference>
<dbReference type="Gene3D" id="1.20.1510.10">
    <property type="entry name" value="Cation efflux protein transmembrane domain"/>
    <property type="match status" value="1"/>
</dbReference>
<dbReference type="GO" id="GO:0030003">
    <property type="term" value="P:intracellular monoatomic cation homeostasis"/>
    <property type="evidence" value="ECO:0007669"/>
    <property type="project" value="UniProtKB-ARBA"/>
</dbReference>
<feature type="transmembrane region" description="Helical" evidence="7">
    <location>
        <begin position="184"/>
        <end position="206"/>
    </location>
</feature>
<dbReference type="SUPFAM" id="SSF161111">
    <property type="entry name" value="Cation efflux protein transmembrane domain-like"/>
    <property type="match status" value="1"/>
</dbReference>
<evidence type="ECO:0000256" key="7">
    <source>
        <dbReference type="SAM" id="Phobius"/>
    </source>
</evidence>
<sequence length="449" mass="50103">MVGKRTFDTFTSPKNDHRKEDIESGPRQRRFNGLKDAVEYAIDRRTTTDLKKLLASGITRGEYERARKSDQELKKIKNKNVRRFYEKQNARLNDIAEVDSIVLSMADDVLESMDTDTDHDGIRERQGLLQTQGEHVEALLPEQVQADRRRAARNARWAININVVANIILLLVKSIAAIKSSSLSLIASLLDSALDLLCTVIVWSTNRLVSWRLSALSRKFPVGRRRLEPLGILVFSIIMVISFAQILQESVQKLLPGGHHQVANLPAVAIAAMAATVGIKGLIGLGCMKIKTTQVQALAQDCKTDVYFNTLSLLFPLIGKHAGVWWLDPLGAAILSLYIIYDWADTCFENITRLCGLTVEHNVQNKLMYLAYRFCNLVVGIKAVTAYHAGDGVWAEYDILLDEKTPLRRTHDIAETLQYCAEALAEVDRAFVTTDYSAQNPGGHATDGL</sequence>
<evidence type="ECO:0000313" key="10">
    <source>
        <dbReference type="Proteomes" id="UP000288859"/>
    </source>
</evidence>
<evidence type="ECO:0000256" key="6">
    <source>
        <dbReference type="SAM" id="MobiDB-lite"/>
    </source>
</evidence>
<organism evidence="9 10">
    <name type="scientific">Exophiala mesophila</name>
    <name type="common">Black yeast-like fungus</name>
    <dbReference type="NCBI Taxonomy" id="212818"/>
    <lineage>
        <taxon>Eukaryota</taxon>
        <taxon>Fungi</taxon>
        <taxon>Dikarya</taxon>
        <taxon>Ascomycota</taxon>
        <taxon>Pezizomycotina</taxon>
        <taxon>Eurotiomycetes</taxon>
        <taxon>Chaetothyriomycetidae</taxon>
        <taxon>Chaetothyriales</taxon>
        <taxon>Herpotrichiellaceae</taxon>
        <taxon>Exophiala</taxon>
    </lineage>
</organism>
<name>A0A438NCR8_EXOME</name>
<dbReference type="SUPFAM" id="SSF160240">
    <property type="entry name" value="Cation efflux protein cytoplasmic domain-like"/>
    <property type="match status" value="1"/>
</dbReference>
<keyword evidence="3 7" id="KW-0812">Transmembrane</keyword>